<evidence type="ECO:0000313" key="2">
    <source>
        <dbReference type="Proteomes" id="UP000820818"/>
    </source>
</evidence>
<comment type="caution">
    <text evidence="1">The sequence shown here is derived from an EMBL/GenBank/DDBJ whole genome shotgun (WGS) entry which is preliminary data.</text>
</comment>
<dbReference type="Proteomes" id="UP000820818">
    <property type="component" value="Unassembled WGS sequence"/>
</dbReference>
<sequence>MYISRDGGANWQPFQLNLPLTPITDLKIAHGDLIVATAGRSYWILDDLNTVRELKNTVNKPMLYTPEEVILGNWYSQLDSNNPDFDGTNPFEGVNPANGMVIYYQLPQSTTDQTEIKLEIKDQSGSTIRILSSKPNPDFKSYPGGPRAEPTLTNHKGLNRFVWDLRYPTVPGVPTAYIESSFRGHKAIPGTYTLNLITGNDTANVTGIIKDTPEYQLTSADYQAYHEWMNKLESETKGKQFIEELKAWDEEMVQRKSTAYDDVENFPNKFTANFLFMMNHGESSIPKINQATKDRYSELMECWKPLEAEGKRLLEIAIPEFNKMAIEAVLIGKEYLLYEQKEFAALNVKNKQESEELAKKHSFITRQINEVNNLLISKGIKETIPTTETENQPSFSLPLDQDSTDLFEKYLEDFKLNLSTTPIGLPIEGQVEGANITMD</sequence>
<keyword evidence="2" id="KW-1185">Reference proteome</keyword>
<accession>A0AAD5KTS6</accession>
<dbReference type="AlphaFoldDB" id="A0AAD5KTS6"/>
<name>A0AAD5KTS6_9CRUS</name>
<proteinExistence type="predicted"/>
<reference evidence="1" key="1">
    <citation type="submission" date="2022-05" db="EMBL/GenBank/DDBJ databases">
        <title>A multi-omics perspective on studying reproductive biology in Daphnia sinensis.</title>
        <authorList>
            <person name="Jia J."/>
        </authorList>
    </citation>
    <scope>NUCLEOTIDE SEQUENCE</scope>
    <source>
        <strain evidence="1">WSL</strain>
    </source>
</reference>
<protein>
    <submittedName>
        <fullName evidence="1">Uncharacterized protein</fullName>
    </submittedName>
</protein>
<gene>
    <name evidence="1" type="ORF">GHT06_003597</name>
</gene>
<dbReference type="EMBL" id="WJBH02000178">
    <property type="protein sequence ID" value="KAI9550225.1"/>
    <property type="molecule type" value="Genomic_DNA"/>
</dbReference>
<evidence type="ECO:0000313" key="1">
    <source>
        <dbReference type="EMBL" id="KAI9550225.1"/>
    </source>
</evidence>
<dbReference type="SUPFAM" id="SSF50939">
    <property type="entry name" value="Sialidases"/>
    <property type="match status" value="1"/>
</dbReference>
<dbReference type="InterPro" id="IPR036278">
    <property type="entry name" value="Sialidase_sf"/>
</dbReference>
<organism evidence="1 2">
    <name type="scientific">Daphnia sinensis</name>
    <dbReference type="NCBI Taxonomy" id="1820382"/>
    <lineage>
        <taxon>Eukaryota</taxon>
        <taxon>Metazoa</taxon>
        <taxon>Ecdysozoa</taxon>
        <taxon>Arthropoda</taxon>
        <taxon>Crustacea</taxon>
        <taxon>Branchiopoda</taxon>
        <taxon>Diplostraca</taxon>
        <taxon>Cladocera</taxon>
        <taxon>Anomopoda</taxon>
        <taxon>Daphniidae</taxon>
        <taxon>Daphnia</taxon>
        <taxon>Daphnia similis group</taxon>
    </lineage>
</organism>